<dbReference type="SUPFAM" id="SSF46894">
    <property type="entry name" value="C-terminal effector domain of the bipartite response regulators"/>
    <property type="match status" value="1"/>
</dbReference>
<dbReference type="InterPro" id="IPR039420">
    <property type="entry name" value="WalR-like"/>
</dbReference>
<accession>A0A2P8D503</accession>
<dbReference type="PRINTS" id="PR00038">
    <property type="entry name" value="HTHLUXR"/>
</dbReference>
<evidence type="ECO:0000256" key="1">
    <source>
        <dbReference type="ARBA" id="ARBA00022553"/>
    </source>
</evidence>
<dbReference type="InterPro" id="IPR000792">
    <property type="entry name" value="Tscrpt_reg_LuxR_C"/>
</dbReference>
<feature type="domain" description="HTH luxR-type" evidence="4">
    <location>
        <begin position="160"/>
        <end position="225"/>
    </location>
</feature>
<dbReference type="Gene3D" id="3.40.50.2300">
    <property type="match status" value="1"/>
</dbReference>
<dbReference type="GO" id="GO:0006355">
    <property type="term" value="P:regulation of DNA-templated transcription"/>
    <property type="evidence" value="ECO:0007669"/>
    <property type="project" value="InterPro"/>
</dbReference>
<dbReference type="CDD" id="cd17535">
    <property type="entry name" value="REC_NarL-like"/>
    <property type="match status" value="1"/>
</dbReference>
<proteinExistence type="predicted"/>
<feature type="domain" description="Response regulatory" evidence="5">
    <location>
        <begin position="14"/>
        <end position="130"/>
    </location>
</feature>
<evidence type="ECO:0000259" key="5">
    <source>
        <dbReference type="PROSITE" id="PS50110"/>
    </source>
</evidence>
<dbReference type="GO" id="GO:0003677">
    <property type="term" value="F:DNA binding"/>
    <property type="evidence" value="ECO:0007669"/>
    <property type="project" value="UniProtKB-KW"/>
</dbReference>
<keyword evidence="7" id="KW-1185">Reference proteome</keyword>
<reference evidence="6 7" key="1">
    <citation type="submission" date="2018-03" db="EMBL/GenBank/DDBJ databases">
        <title>Genomic Encyclopedia of Archaeal and Bacterial Type Strains, Phase II (KMG-II): from individual species to whole genera.</title>
        <authorList>
            <person name="Goeker M."/>
        </authorList>
    </citation>
    <scope>NUCLEOTIDE SEQUENCE [LARGE SCALE GENOMIC DNA]</scope>
    <source>
        <strain evidence="6 7">DSM 45312</strain>
    </source>
</reference>
<dbReference type="EMBL" id="PYGA01000018">
    <property type="protein sequence ID" value="PSK92295.1"/>
    <property type="molecule type" value="Genomic_DNA"/>
</dbReference>
<dbReference type="Pfam" id="PF00072">
    <property type="entry name" value="Response_reg"/>
    <property type="match status" value="1"/>
</dbReference>
<evidence type="ECO:0000313" key="6">
    <source>
        <dbReference type="EMBL" id="PSK92295.1"/>
    </source>
</evidence>
<evidence type="ECO:0000256" key="2">
    <source>
        <dbReference type="ARBA" id="ARBA00023125"/>
    </source>
</evidence>
<dbReference type="PANTHER" id="PTHR43214:SF37">
    <property type="entry name" value="TRANSCRIPTIONAL REGULATORY PROTEIN YDFI"/>
    <property type="match status" value="1"/>
</dbReference>
<dbReference type="OrthoDB" id="9808843at2"/>
<name>A0A2P8D503_9ACTN</name>
<dbReference type="PROSITE" id="PS00622">
    <property type="entry name" value="HTH_LUXR_1"/>
    <property type="match status" value="1"/>
</dbReference>
<dbReference type="RefSeq" id="WP_106585305.1">
    <property type="nucleotide sequence ID" value="NZ_PYGA01000018.1"/>
</dbReference>
<dbReference type="PROSITE" id="PS50043">
    <property type="entry name" value="HTH_LUXR_2"/>
    <property type="match status" value="1"/>
</dbReference>
<evidence type="ECO:0000259" key="4">
    <source>
        <dbReference type="PROSITE" id="PS50043"/>
    </source>
</evidence>
<dbReference type="CDD" id="cd06170">
    <property type="entry name" value="LuxR_C_like"/>
    <property type="match status" value="1"/>
</dbReference>
<dbReference type="InterPro" id="IPR016032">
    <property type="entry name" value="Sig_transdc_resp-reg_C-effctor"/>
</dbReference>
<dbReference type="InterPro" id="IPR011006">
    <property type="entry name" value="CheY-like_superfamily"/>
</dbReference>
<dbReference type="AlphaFoldDB" id="A0A2P8D503"/>
<dbReference type="PROSITE" id="PS50110">
    <property type="entry name" value="RESPONSE_REGULATORY"/>
    <property type="match status" value="1"/>
</dbReference>
<evidence type="ECO:0000313" key="7">
    <source>
        <dbReference type="Proteomes" id="UP000240542"/>
    </source>
</evidence>
<dbReference type="Proteomes" id="UP000240542">
    <property type="component" value="Unassembled WGS sequence"/>
</dbReference>
<dbReference type="Pfam" id="PF00196">
    <property type="entry name" value="GerE"/>
    <property type="match status" value="1"/>
</dbReference>
<dbReference type="InterPro" id="IPR001789">
    <property type="entry name" value="Sig_transdc_resp-reg_receiver"/>
</dbReference>
<dbReference type="PANTHER" id="PTHR43214">
    <property type="entry name" value="TWO-COMPONENT RESPONSE REGULATOR"/>
    <property type="match status" value="1"/>
</dbReference>
<keyword evidence="1 3" id="KW-0597">Phosphoprotein</keyword>
<evidence type="ECO:0000256" key="3">
    <source>
        <dbReference type="PROSITE-ProRule" id="PRU00169"/>
    </source>
</evidence>
<feature type="modified residue" description="4-aspartylphosphate" evidence="3">
    <location>
        <position position="65"/>
    </location>
</feature>
<gene>
    <name evidence="6" type="ORF">CLV63_11854</name>
</gene>
<comment type="caution">
    <text evidence="6">The sequence shown here is derived from an EMBL/GenBank/DDBJ whole genome shotgun (WGS) entry which is preliminary data.</text>
</comment>
<keyword evidence="2" id="KW-0238">DNA-binding</keyword>
<dbReference type="SMART" id="SM00448">
    <property type="entry name" value="REC"/>
    <property type="match status" value="1"/>
</dbReference>
<organism evidence="6 7">
    <name type="scientific">Murinocardiopsis flavida</name>
    <dbReference type="NCBI Taxonomy" id="645275"/>
    <lineage>
        <taxon>Bacteria</taxon>
        <taxon>Bacillati</taxon>
        <taxon>Actinomycetota</taxon>
        <taxon>Actinomycetes</taxon>
        <taxon>Streptosporangiales</taxon>
        <taxon>Nocardiopsidaceae</taxon>
        <taxon>Murinocardiopsis</taxon>
    </lineage>
</organism>
<protein>
    <submittedName>
        <fullName evidence="6">LuxR family two component transcriptional regulator</fullName>
    </submittedName>
</protein>
<dbReference type="GO" id="GO:0000160">
    <property type="term" value="P:phosphorelay signal transduction system"/>
    <property type="evidence" value="ECO:0007669"/>
    <property type="project" value="InterPro"/>
</dbReference>
<dbReference type="SMART" id="SM00421">
    <property type="entry name" value="HTH_LUXR"/>
    <property type="match status" value="1"/>
</dbReference>
<dbReference type="InterPro" id="IPR058245">
    <property type="entry name" value="NreC/VraR/RcsB-like_REC"/>
</dbReference>
<sequence>MNGPAPDAAEAAIRVVLADDHAILRRGLASVLAGEPGIEIVGQAADGGHAVRMVAALAPDVVLMDVRMPGVDGIEACAEVIRAAPRTKVLMLTISDEEADLFAALKAGASGYLLKTVAVEALADSVRSVVRGQSFIDPSMATKLIAEFAELAAAGGGAGAQDAGTELTPRENEVLRLVARGLSNRGIAGRLGISDNTVKNHVRSILEKLRLHSRMEAALFAVRNHLFGPE</sequence>
<dbReference type="SUPFAM" id="SSF52172">
    <property type="entry name" value="CheY-like"/>
    <property type="match status" value="1"/>
</dbReference>